<proteinExistence type="predicted"/>
<dbReference type="EMBL" id="CM001488">
    <property type="protein sequence ID" value="EIM62990.1"/>
    <property type="molecule type" value="Genomic_DNA"/>
</dbReference>
<gene>
    <name evidence="1" type="ORF">DespoDRAFT_01016</name>
</gene>
<evidence type="ECO:0000313" key="1">
    <source>
        <dbReference type="EMBL" id="EIM62990.1"/>
    </source>
</evidence>
<dbReference type="HOGENOM" id="CLU_3288552_0_0_7"/>
<keyword evidence="2" id="KW-1185">Reference proteome</keyword>
<reference evidence="1 2" key="1">
    <citation type="submission" date="2011-09" db="EMBL/GenBank/DDBJ databases">
        <authorList>
            <consortium name="US DOE Joint Genome Institute (JGI-PGF)"/>
            <person name="Lucas S."/>
            <person name="Han J."/>
            <person name="Lapidus A."/>
            <person name="Cheng J.-F."/>
            <person name="Goodwin L."/>
            <person name="Pitluck S."/>
            <person name="Peters L."/>
            <person name="Land M.L."/>
            <person name="Hauser L."/>
            <person name="Orellana R."/>
            <person name="Lovley D."/>
            <person name="Woyke T.J."/>
        </authorList>
    </citation>
    <scope>NUCLEOTIDE SEQUENCE [LARGE SCALE GENOMIC DNA]</scope>
    <source>
        <strain evidence="1 2">2ac9</strain>
    </source>
</reference>
<sequence length="40" mass="4400">MTFYSLNPYHVLTAINSCGDLPIAFGTMSIINSIISHKTK</sequence>
<dbReference type="STRING" id="879212.DespoDRAFT_01016"/>
<evidence type="ECO:0000313" key="2">
    <source>
        <dbReference type="Proteomes" id="UP000005778"/>
    </source>
</evidence>
<dbReference type="Proteomes" id="UP000005778">
    <property type="component" value="Chromosome"/>
</dbReference>
<name>I5B0H7_9BACT</name>
<reference evidence="1 2" key="2">
    <citation type="submission" date="2012-02" db="EMBL/GenBank/DDBJ databases">
        <title>Improved High-Quality Draft sequence of Desulfobacter postgatei 2ac9.</title>
        <authorList>
            <consortium name="US DOE Joint Genome Institute"/>
            <person name="Lucas S."/>
            <person name="Han J."/>
            <person name="Lapidus A."/>
            <person name="Cheng J.-F."/>
            <person name="Goodwin L."/>
            <person name="Pitluck S."/>
            <person name="Peters L."/>
            <person name="Ovchinnikova G."/>
            <person name="Held B."/>
            <person name="Detter J.C."/>
            <person name="Han C."/>
            <person name="Tapia R."/>
            <person name="Land M."/>
            <person name="Hauser L."/>
            <person name="Kyrpides N."/>
            <person name="Ivanova N."/>
            <person name="Pagani I."/>
            <person name="Orellana R."/>
            <person name="Lovley D."/>
            <person name="Woyke T."/>
        </authorList>
    </citation>
    <scope>NUCLEOTIDE SEQUENCE [LARGE SCALE GENOMIC DNA]</scope>
    <source>
        <strain evidence="1 2">2ac9</strain>
    </source>
</reference>
<accession>I5B0H7</accession>
<organism evidence="1 2">
    <name type="scientific">Desulfobacter postgatei 2ac9</name>
    <dbReference type="NCBI Taxonomy" id="879212"/>
    <lineage>
        <taxon>Bacteria</taxon>
        <taxon>Pseudomonadati</taxon>
        <taxon>Thermodesulfobacteriota</taxon>
        <taxon>Desulfobacteria</taxon>
        <taxon>Desulfobacterales</taxon>
        <taxon>Desulfobacteraceae</taxon>
        <taxon>Desulfobacter</taxon>
    </lineage>
</organism>
<dbReference type="AlphaFoldDB" id="I5B0H7"/>
<protein>
    <submittedName>
        <fullName evidence="1">Uncharacterized protein</fullName>
    </submittedName>
</protein>